<dbReference type="EMBL" id="CM002927">
    <property type="protein sequence ID" value="KGN47748.1"/>
    <property type="molecule type" value="Genomic_DNA"/>
</dbReference>
<reference evidence="2 3" key="4">
    <citation type="journal article" date="2011" name="BMC Genomics">
        <title>RNA-Seq improves annotation of protein-coding genes in the cucumber genome.</title>
        <authorList>
            <person name="Li Z."/>
            <person name="Zhang Z."/>
            <person name="Yan P."/>
            <person name="Huang S."/>
            <person name="Fei Z."/>
            <person name="Lin K."/>
        </authorList>
    </citation>
    <scope>NUCLEOTIDE SEQUENCE [LARGE SCALE GENOMIC DNA]</scope>
    <source>
        <strain evidence="3">cv. 9930</strain>
    </source>
</reference>
<dbReference type="Gramene" id="KGN47748">
    <property type="protein sequence ID" value="KGN47748"/>
    <property type="gene ID" value="Csa_6G399740"/>
</dbReference>
<reference evidence="2 3" key="1">
    <citation type="journal article" date="2009" name="Nat. Genet.">
        <title>The genome of the cucumber, Cucumis sativus L.</title>
        <authorList>
            <person name="Huang S."/>
            <person name="Li R."/>
            <person name="Zhang Z."/>
            <person name="Li L."/>
            <person name="Gu X."/>
            <person name="Fan W."/>
            <person name="Lucas W.J."/>
            <person name="Wang X."/>
            <person name="Xie B."/>
            <person name="Ni P."/>
            <person name="Ren Y."/>
            <person name="Zhu H."/>
            <person name="Li J."/>
            <person name="Lin K."/>
            <person name="Jin W."/>
            <person name="Fei Z."/>
            <person name="Li G."/>
            <person name="Staub J."/>
            <person name="Kilian A."/>
            <person name="van der Vossen E.A."/>
            <person name="Wu Y."/>
            <person name="Guo J."/>
            <person name="He J."/>
            <person name="Jia Z."/>
            <person name="Ren Y."/>
            <person name="Tian G."/>
            <person name="Lu Y."/>
            <person name="Ruan J."/>
            <person name="Qian W."/>
            <person name="Wang M."/>
            <person name="Huang Q."/>
            <person name="Li B."/>
            <person name="Xuan Z."/>
            <person name="Cao J."/>
            <person name="Asan"/>
            <person name="Wu Z."/>
            <person name="Zhang J."/>
            <person name="Cai Q."/>
            <person name="Bai Y."/>
            <person name="Zhao B."/>
            <person name="Han Y."/>
            <person name="Li Y."/>
            <person name="Li X."/>
            <person name="Wang S."/>
            <person name="Shi Q."/>
            <person name="Liu S."/>
            <person name="Cho W.K."/>
            <person name="Kim J.Y."/>
            <person name="Xu Y."/>
            <person name="Heller-Uszynska K."/>
            <person name="Miao H."/>
            <person name="Cheng Z."/>
            <person name="Zhang S."/>
            <person name="Wu J."/>
            <person name="Yang Y."/>
            <person name="Kang H."/>
            <person name="Li M."/>
            <person name="Liang H."/>
            <person name="Ren X."/>
            <person name="Shi Z."/>
            <person name="Wen M."/>
            <person name="Jian M."/>
            <person name="Yang H."/>
            <person name="Zhang G."/>
            <person name="Yang Z."/>
            <person name="Chen R."/>
            <person name="Liu S."/>
            <person name="Li J."/>
            <person name="Ma L."/>
            <person name="Liu H."/>
            <person name="Zhou Y."/>
            <person name="Zhao J."/>
            <person name="Fang X."/>
            <person name="Li G."/>
            <person name="Fang L."/>
            <person name="Li Y."/>
            <person name="Liu D."/>
            <person name="Zheng H."/>
            <person name="Zhang Y."/>
            <person name="Qin N."/>
            <person name="Li Z."/>
            <person name="Yang G."/>
            <person name="Yang S."/>
            <person name="Bolund L."/>
            <person name="Kristiansen K."/>
            <person name="Zheng H."/>
            <person name="Li S."/>
            <person name="Zhang X."/>
            <person name="Yang H."/>
            <person name="Wang J."/>
            <person name="Sun R."/>
            <person name="Zhang B."/>
            <person name="Jiang S."/>
            <person name="Wang J."/>
            <person name="Du Y."/>
            <person name="Li S."/>
        </authorList>
    </citation>
    <scope>NUCLEOTIDE SEQUENCE [LARGE SCALE GENOMIC DNA]</scope>
    <source>
        <strain evidence="3">cv. 9930</strain>
    </source>
</reference>
<evidence type="ECO:0000256" key="1">
    <source>
        <dbReference type="SAM" id="MobiDB-lite"/>
    </source>
</evidence>
<feature type="region of interest" description="Disordered" evidence="1">
    <location>
        <begin position="50"/>
        <end position="71"/>
    </location>
</feature>
<evidence type="ECO:0000313" key="2">
    <source>
        <dbReference type="EMBL" id="KGN47748.1"/>
    </source>
</evidence>
<sequence>MDDGKQQEEDGDNDNGKSRVNILYCGGAFPMLEFKIGAGALEREEKCRKRHKSQFQKEAGKASYARTGTEW</sequence>
<proteinExistence type="predicted"/>
<organism evidence="2 3">
    <name type="scientific">Cucumis sativus</name>
    <name type="common">Cucumber</name>
    <dbReference type="NCBI Taxonomy" id="3659"/>
    <lineage>
        <taxon>Eukaryota</taxon>
        <taxon>Viridiplantae</taxon>
        <taxon>Streptophyta</taxon>
        <taxon>Embryophyta</taxon>
        <taxon>Tracheophyta</taxon>
        <taxon>Spermatophyta</taxon>
        <taxon>Magnoliopsida</taxon>
        <taxon>eudicotyledons</taxon>
        <taxon>Gunneridae</taxon>
        <taxon>Pentapetalae</taxon>
        <taxon>rosids</taxon>
        <taxon>fabids</taxon>
        <taxon>Cucurbitales</taxon>
        <taxon>Cucurbitaceae</taxon>
        <taxon>Benincaseae</taxon>
        <taxon>Cucumis</taxon>
    </lineage>
</organism>
<dbReference type="Proteomes" id="UP000029981">
    <property type="component" value="Chromosome 6"/>
</dbReference>
<reference evidence="2 3" key="3">
    <citation type="journal article" date="2010" name="BMC Genomics">
        <title>Transcriptome sequencing and comparative analysis of cucumber flowers with different sex types.</title>
        <authorList>
            <person name="Guo S."/>
            <person name="Zheng Y."/>
            <person name="Joung J.G."/>
            <person name="Liu S."/>
            <person name="Zhang Z."/>
            <person name="Crasta O.R."/>
            <person name="Sobral B.W."/>
            <person name="Xu Y."/>
            <person name="Huang S."/>
            <person name="Fei Z."/>
        </authorList>
    </citation>
    <scope>NUCLEOTIDE SEQUENCE [LARGE SCALE GENOMIC DNA]</scope>
    <source>
        <strain evidence="3">cv. 9930</strain>
    </source>
</reference>
<protein>
    <submittedName>
        <fullName evidence="2">Uncharacterized protein</fullName>
    </submittedName>
</protein>
<gene>
    <name evidence="2" type="ORF">Csa_6G399740</name>
</gene>
<accession>A0A0A0KDW4</accession>
<evidence type="ECO:0000313" key="3">
    <source>
        <dbReference type="Proteomes" id="UP000029981"/>
    </source>
</evidence>
<dbReference type="AlphaFoldDB" id="A0A0A0KDW4"/>
<keyword evidence="3" id="KW-1185">Reference proteome</keyword>
<name>A0A0A0KDW4_CUCSA</name>
<reference evidence="2 3" key="2">
    <citation type="journal article" date="2009" name="PLoS ONE">
        <title>An integrated genetic and cytogenetic map of the cucumber genome.</title>
        <authorList>
            <person name="Ren Y."/>
            <person name="Zhang Z."/>
            <person name="Liu J."/>
            <person name="Staub J.E."/>
            <person name="Han Y."/>
            <person name="Cheng Z."/>
            <person name="Li X."/>
            <person name="Lu J."/>
            <person name="Miao H."/>
            <person name="Kang H."/>
            <person name="Xie B."/>
            <person name="Gu X."/>
            <person name="Wang X."/>
            <person name="Du Y."/>
            <person name="Jin W."/>
            <person name="Huang S."/>
        </authorList>
    </citation>
    <scope>NUCLEOTIDE SEQUENCE [LARGE SCALE GENOMIC DNA]</scope>
    <source>
        <strain evidence="3">cv. 9930</strain>
    </source>
</reference>